<gene>
    <name evidence="2" type="ORF">LWF01_07800</name>
</gene>
<dbReference type="EMBL" id="CP090958">
    <property type="protein sequence ID" value="WGW13651.1"/>
    <property type="molecule type" value="Genomic_DNA"/>
</dbReference>
<accession>A0ABY8QYX3</accession>
<evidence type="ECO:0008006" key="4">
    <source>
        <dbReference type="Google" id="ProtNLM"/>
    </source>
</evidence>
<sequence>MTSDPRAALENLVAALQEHLAASAERRGDQDPRVEAAYIAVADTYEAYEAALYAAYDEVTPFELYDDVEDAREDDDVDDVDEDDLDLYGEEEDDHGITIDTNP</sequence>
<evidence type="ECO:0000256" key="1">
    <source>
        <dbReference type="SAM" id="MobiDB-lite"/>
    </source>
</evidence>
<feature type="region of interest" description="Disordered" evidence="1">
    <location>
        <begin position="66"/>
        <end position="103"/>
    </location>
</feature>
<protein>
    <recommendedName>
        <fullName evidence="4">Primosomal protein</fullName>
    </recommendedName>
</protein>
<dbReference type="RefSeq" id="WP_349640474.1">
    <property type="nucleotide sequence ID" value="NZ_CP090958.1"/>
</dbReference>
<name>A0ABY8QYX3_9MICO</name>
<proteinExistence type="predicted"/>
<dbReference type="Proteomes" id="UP001209083">
    <property type="component" value="Chromosome"/>
</dbReference>
<feature type="compositionally biased region" description="Acidic residues" evidence="1">
    <location>
        <begin position="66"/>
        <end position="94"/>
    </location>
</feature>
<organism evidence="2 3">
    <name type="scientific">Saxibacter everestensis</name>
    <dbReference type="NCBI Taxonomy" id="2909229"/>
    <lineage>
        <taxon>Bacteria</taxon>
        <taxon>Bacillati</taxon>
        <taxon>Actinomycetota</taxon>
        <taxon>Actinomycetes</taxon>
        <taxon>Micrococcales</taxon>
        <taxon>Brevibacteriaceae</taxon>
        <taxon>Saxibacter</taxon>
    </lineage>
</organism>
<evidence type="ECO:0000313" key="2">
    <source>
        <dbReference type="EMBL" id="WGW13651.1"/>
    </source>
</evidence>
<keyword evidence="3" id="KW-1185">Reference proteome</keyword>
<reference evidence="2 3" key="1">
    <citation type="submission" date="2023-05" db="EMBL/GenBank/DDBJ databases">
        <title>Lithophilousrod everest ZFBP1038 complete genpme.</title>
        <authorList>
            <person name="Tian M."/>
        </authorList>
    </citation>
    <scope>NUCLEOTIDE SEQUENCE [LARGE SCALE GENOMIC DNA]</scope>
    <source>
        <strain evidence="2 3">ZFBP1038</strain>
    </source>
</reference>
<evidence type="ECO:0000313" key="3">
    <source>
        <dbReference type="Proteomes" id="UP001209083"/>
    </source>
</evidence>